<dbReference type="InterPro" id="IPR012337">
    <property type="entry name" value="RNaseH-like_sf"/>
</dbReference>
<organism evidence="8 9">
    <name type="scientific">Rotaria magnacalcarata</name>
    <dbReference type="NCBI Taxonomy" id="392030"/>
    <lineage>
        <taxon>Eukaryota</taxon>
        <taxon>Metazoa</taxon>
        <taxon>Spiralia</taxon>
        <taxon>Gnathifera</taxon>
        <taxon>Rotifera</taxon>
        <taxon>Eurotatoria</taxon>
        <taxon>Bdelloidea</taxon>
        <taxon>Philodinida</taxon>
        <taxon>Philodinidae</taxon>
        <taxon>Rotaria</taxon>
    </lineage>
</organism>
<feature type="domain" description="HAT C-terminal dimerisation" evidence="6">
    <location>
        <begin position="214"/>
        <end position="262"/>
    </location>
</feature>
<evidence type="ECO:0000313" key="8">
    <source>
        <dbReference type="EMBL" id="CAF4047531.1"/>
    </source>
</evidence>
<dbReference type="EMBL" id="CAJOBH010000961">
    <property type="protein sequence ID" value="CAF3827690.1"/>
    <property type="molecule type" value="Genomic_DNA"/>
</dbReference>
<dbReference type="Pfam" id="PF05699">
    <property type="entry name" value="Dimer_Tnp_hAT"/>
    <property type="match status" value="1"/>
</dbReference>
<protein>
    <recommendedName>
        <fullName evidence="6">HAT C-terminal dimerisation domain-containing protein</fullName>
    </recommendedName>
</protein>
<sequence>MDSIVCQEPSGIPCFAHTIQLAVKDGLQATRSILAALETVPSIAKLAHTSTKFAEKLDLMKVSIPRAVITRWNSQFMCVKRILVISCIELNEILAQLKYKNLCSHARNLSMLQEFVALLSLFAEATTATQRQNSPSISFVAPNLKKLILDHSLLLKRGTQTNLSHDTNSTKTHKEEQGCQKKGETVDSYNYISHEISKYNNDDNNDSMILINVTLSSSYKTLSQLAVKYLRIPATSAMTERTFSQSGFLFRPHRARMSRKTLP</sequence>
<dbReference type="EMBL" id="CAJOBF010002643">
    <property type="protein sequence ID" value="CAF4047531.1"/>
    <property type="molecule type" value="Genomic_DNA"/>
</dbReference>
<dbReference type="GO" id="GO:0008270">
    <property type="term" value="F:zinc ion binding"/>
    <property type="evidence" value="ECO:0007669"/>
    <property type="project" value="UniProtKB-KW"/>
</dbReference>
<evidence type="ECO:0000259" key="6">
    <source>
        <dbReference type="Pfam" id="PF05699"/>
    </source>
</evidence>
<accession>A0A819RTM0</accession>
<comment type="subcellular location">
    <subcellularLocation>
        <location evidence="1">Nucleus</location>
    </subcellularLocation>
</comment>
<dbReference type="InterPro" id="IPR052035">
    <property type="entry name" value="ZnF_BED_domain_contain"/>
</dbReference>
<gene>
    <name evidence="7" type="ORF">BYL167_LOCUS4509</name>
    <name evidence="8" type="ORF">UXM345_LOCUS18999</name>
</gene>
<evidence type="ECO:0000256" key="1">
    <source>
        <dbReference type="ARBA" id="ARBA00004123"/>
    </source>
</evidence>
<proteinExistence type="predicted"/>
<dbReference type="GO" id="GO:0046983">
    <property type="term" value="F:protein dimerization activity"/>
    <property type="evidence" value="ECO:0007669"/>
    <property type="project" value="InterPro"/>
</dbReference>
<comment type="caution">
    <text evidence="8">The sequence shown here is derived from an EMBL/GenBank/DDBJ whole genome shotgun (WGS) entry which is preliminary data.</text>
</comment>
<dbReference type="AlphaFoldDB" id="A0A819RTM0"/>
<dbReference type="Proteomes" id="UP000681967">
    <property type="component" value="Unassembled WGS sequence"/>
</dbReference>
<evidence type="ECO:0000256" key="5">
    <source>
        <dbReference type="ARBA" id="ARBA00023242"/>
    </source>
</evidence>
<keyword evidence="2" id="KW-0479">Metal-binding</keyword>
<keyword evidence="4" id="KW-0862">Zinc</keyword>
<dbReference type="PANTHER" id="PTHR46481">
    <property type="entry name" value="ZINC FINGER BED DOMAIN-CONTAINING PROTEIN 4"/>
    <property type="match status" value="1"/>
</dbReference>
<dbReference type="PANTHER" id="PTHR46481:SF10">
    <property type="entry name" value="ZINC FINGER BED DOMAIN-CONTAINING PROTEIN 39"/>
    <property type="match status" value="1"/>
</dbReference>
<evidence type="ECO:0000256" key="4">
    <source>
        <dbReference type="ARBA" id="ARBA00022833"/>
    </source>
</evidence>
<dbReference type="Proteomes" id="UP000663842">
    <property type="component" value="Unassembled WGS sequence"/>
</dbReference>
<dbReference type="GO" id="GO:0005634">
    <property type="term" value="C:nucleus"/>
    <property type="evidence" value="ECO:0007669"/>
    <property type="project" value="UniProtKB-SubCell"/>
</dbReference>
<evidence type="ECO:0000256" key="2">
    <source>
        <dbReference type="ARBA" id="ARBA00022723"/>
    </source>
</evidence>
<dbReference type="SUPFAM" id="SSF53098">
    <property type="entry name" value="Ribonuclease H-like"/>
    <property type="match status" value="1"/>
</dbReference>
<name>A0A819RTM0_9BILA</name>
<reference evidence="8" key="1">
    <citation type="submission" date="2021-02" db="EMBL/GenBank/DDBJ databases">
        <authorList>
            <person name="Nowell W R."/>
        </authorList>
    </citation>
    <scope>NUCLEOTIDE SEQUENCE</scope>
</reference>
<dbReference type="InterPro" id="IPR008906">
    <property type="entry name" value="HATC_C_dom"/>
</dbReference>
<keyword evidence="5" id="KW-0539">Nucleus</keyword>
<evidence type="ECO:0000313" key="9">
    <source>
        <dbReference type="Proteomes" id="UP000663842"/>
    </source>
</evidence>
<evidence type="ECO:0000256" key="3">
    <source>
        <dbReference type="ARBA" id="ARBA00022771"/>
    </source>
</evidence>
<evidence type="ECO:0000313" key="7">
    <source>
        <dbReference type="EMBL" id="CAF3827690.1"/>
    </source>
</evidence>
<keyword evidence="3" id="KW-0863">Zinc-finger</keyword>